<keyword evidence="2" id="KW-1185">Reference proteome</keyword>
<sequence>MWSPECKGDQFSASLIRLASGDTNAIYVGWAGGDGSTGCYDLLCPGFVQTNKGIVLGAVFNRTSDYGGIEQQFYVKIAHDPVTKNWILSFGDQERQAGYRPKELFPLMEGDTGATRLSFGGIMMPGPEQHTLPPTGSGNKPGSDVRYTTFMNRIFFSEEYTEFRPPPQLRTKRISDNC</sequence>
<organism evidence="1 2">
    <name type="scientific">Melastoma candidum</name>
    <dbReference type="NCBI Taxonomy" id="119954"/>
    <lineage>
        <taxon>Eukaryota</taxon>
        <taxon>Viridiplantae</taxon>
        <taxon>Streptophyta</taxon>
        <taxon>Embryophyta</taxon>
        <taxon>Tracheophyta</taxon>
        <taxon>Spermatophyta</taxon>
        <taxon>Magnoliopsida</taxon>
        <taxon>eudicotyledons</taxon>
        <taxon>Gunneridae</taxon>
        <taxon>Pentapetalae</taxon>
        <taxon>rosids</taxon>
        <taxon>malvids</taxon>
        <taxon>Myrtales</taxon>
        <taxon>Melastomataceae</taxon>
        <taxon>Melastomatoideae</taxon>
        <taxon>Melastomateae</taxon>
        <taxon>Melastoma</taxon>
    </lineage>
</organism>
<protein>
    <submittedName>
        <fullName evidence="1">Uncharacterized protein</fullName>
    </submittedName>
</protein>
<evidence type="ECO:0000313" key="2">
    <source>
        <dbReference type="Proteomes" id="UP001057402"/>
    </source>
</evidence>
<comment type="caution">
    <text evidence="1">The sequence shown here is derived from an EMBL/GenBank/DDBJ whole genome shotgun (WGS) entry which is preliminary data.</text>
</comment>
<name>A0ACB9LMN1_9MYRT</name>
<reference evidence="2" key="1">
    <citation type="journal article" date="2023" name="Front. Plant Sci.">
        <title>Chromosomal-level genome assembly of Melastoma candidum provides insights into trichome evolution.</title>
        <authorList>
            <person name="Zhong Y."/>
            <person name="Wu W."/>
            <person name="Sun C."/>
            <person name="Zou P."/>
            <person name="Liu Y."/>
            <person name="Dai S."/>
            <person name="Zhou R."/>
        </authorList>
    </citation>
    <scope>NUCLEOTIDE SEQUENCE [LARGE SCALE GENOMIC DNA]</scope>
</reference>
<proteinExistence type="predicted"/>
<accession>A0ACB9LMN1</accession>
<dbReference type="EMBL" id="CM042890">
    <property type="protein sequence ID" value="KAI4312564.1"/>
    <property type="molecule type" value="Genomic_DNA"/>
</dbReference>
<gene>
    <name evidence="1" type="ORF">MLD38_037369</name>
</gene>
<dbReference type="Proteomes" id="UP001057402">
    <property type="component" value="Chromosome 11"/>
</dbReference>
<evidence type="ECO:0000313" key="1">
    <source>
        <dbReference type="EMBL" id="KAI4312564.1"/>
    </source>
</evidence>